<evidence type="ECO:0000313" key="2">
    <source>
        <dbReference type="EMBL" id="EDW36233.1"/>
    </source>
</evidence>
<dbReference type="Proteomes" id="UP000008744">
    <property type="component" value="Unassembled WGS sequence"/>
</dbReference>
<dbReference type="AlphaFoldDB" id="B4GIB3"/>
<protein>
    <submittedName>
        <fullName evidence="2">GL17683</fullName>
    </submittedName>
</protein>
<evidence type="ECO:0000313" key="3">
    <source>
        <dbReference type="Proteomes" id="UP000008744"/>
    </source>
</evidence>
<gene>
    <name evidence="2" type="primary">Dper\GL17683</name>
    <name evidence="2" type="ORF">Dper_GL17683</name>
</gene>
<name>B4GIB3_DROPE</name>
<keyword evidence="3" id="KW-1185">Reference proteome</keyword>
<accession>B4GIB3</accession>
<reference evidence="2 3" key="1">
    <citation type="journal article" date="2007" name="Nature">
        <title>Evolution of genes and genomes on the Drosophila phylogeny.</title>
        <authorList>
            <consortium name="Drosophila 12 Genomes Consortium"/>
            <person name="Clark A.G."/>
            <person name="Eisen M.B."/>
            <person name="Smith D.R."/>
            <person name="Bergman C.M."/>
            <person name="Oliver B."/>
            <person name="Markow T.A."/>
            <person name="Kaufman T.C."/>
            <person name="Kellis M."/>
            <person name="Gelbart W."/>
            <person name="Iyer V.N."/>
            <person name="Pollard D.A."/>
            <person name="Sackton T.B."/>
            <person name="Larracuente A.M."/>
            <person name="Singh N.D."/>
            <person name="Abad J.P."/>
            <person name="Abt D.N."/>
            <person name="Adryan B."/>
            <person name="Aguade M."/>
            <person name="Akashi H."/>
            <person name="Anderson W.W."/>
            <person name="Aquadro C.F."/>
            <person name="Ardell D.H."/>
            <person name="Arguello R."/>
            <person name="Artieri C.G."/>
            <person name="Barbash D.A."/>
            <person name="Barker D."/>
            <person name="Barsanti P."/>
            <person name="Batterham P."/>
            <person name="Batzoglou S."/>
            <person name="Begun D."/>
            <person name="Bhutkar A."/>
            <person name="Blanco E."/>
            <person name="Bosak S.A."/>
            <person name="Bradley R.K."/>
            <person name="Brand A.D."/>
            <person name="Brent M.R."/>
            <person name="Brooks A.N."/>
            <person name="Brown R.H."/>
            <person name="Butlin R.K."/>
            <person name="Caggese C."/>
            <person name="Calvi B.R."/>
            <person name="Bernardo de Carvalho A."/>
            <person name="Caspi A."/>
            <person name="Castrezana S."/>
            <person name="Celniker S.E."/>
            <person name="Chang J.L."/>
            <person name="Chapple C."/>
            <person name="Chatterji S."/>
            <person name="Chinwalla A."/>
            <person name="Civetta A."/>
            <person name="Clifton S.W."/>
            <person name="Comeron J.M."/>
            <person name="Costello J.C."/>
            <person name="Coyne J.A."/>
            <person name="Daub J."/>
            <person name="David R.G."/>
            <person name="Delcher A.L."/>
            <person name="Delehaunty K."/>
            <person name="Do C.B."/>
            <person name="Ebling H."/>
            <person name="Edwards K."/>
            <person name="Eickbush T."/>
            <person name="Evans J.D."/>
            <person name="Filipski A."/>
            <person name="Findeiss S."/>
            <person name="Freyhult E."/>
            <person name="Fulton L."/>
            <person name="Fulton R."/>
            <person name="Garcia A.C."/>
            <person name="Gardiner A."/>
            <person name="Garfield D.A."/>
            <person name="Garvin B.E."/>
            <person name="Gibson G."/>
            <person name="Gilbert D."/>
            <person name="Gnerre S."/>
            <person name="Godfrey J."/>
            <person name="Good R."/>
            <person name="Gotea V."/>
            <person name="Gravely B."/>
            <person name="Greenberg A.J."/>
            <person name="Griffiths-Jones S."/>
            <person name="Gross S."/>
            <person name="Guigo R."/>
            <person name="Gustafson E.A."/>
            <person name="Haerty W."/>
            <person name="Hahn M.W."/>
            <person name="Halligan D.L."/>
            <person name="Halpern A.L."/>
            <person name="Halter G.M."/>
            <person name="Han M.V."/>
            <person name="Heger A."/>
            <person name="Hillier L."/>
            <person name="Hinrichs A.S."/>
            <person name="Holmes I."/>
            <person name="Hoskins R.A."/>
            <person name="Hubisz M.J."/>
            <person name="Hultmark D."/>
            <person name="Huntley M.A."/>
            <person name="Jaffe D.B."/>
            <person name="Jagadeeshan S."/>
            <person name="Jeck W.R."/>
            <person name="Johnson J."/>
            <person name="Jones C.D."/>
            <person name="Jordan W.C."/>
            <person name="Karpen G.H."/>
            <person name="Kataoka E."/>
            <person name="Keightley P.D."/>
            <person name="Kheradpour P."/>
            <person name="Kirkness E.F."/>
            <person name="Koerich L.B."/>
            <person name="Kristiansen K."/>
            <person name="Kudrna D."/>
            <person name="Kulathinal R.J."/>
            <person name="Kumar S."/>
            <person name="Kwok R."/>
            <person name="Lander E."/>
            <person name="Langley C.H."/>
            <person name="Lapoint R."/>
            <person name="Lazzaro B.P."/>
            <person name="Lee S.J."/>
            <person name="Levesque L."/>
            <person name="Li R."/>
            <person name="Lin C.F."/>
            <person name="Lin M.F."/>
            <person name="Lindblad-Toh K."/>
            <person name="Llopart A."/>
            <person name="Long M."/>
            <person name="Low L."/>
            <person name="Lozovsky E."/>
            <person name="Lu J."/>
            <person name="Luo M."/>
            <person name="Machado C.A."/>
            <person name="Makalowski W."/>
            <person name="Marzo M."/>
            <person name="Matsuda M."/>
            <person name="Matzkin L."/>
            <person name="McAllister B."/>
            <person name="McBride C.S."/>
            <person name="McKernan B."/>
            <person name="McKernan K."/>
            <person name="Mendez-Lago M."/>
            <person name="Minx P."/>
            <person name="Mollenhauer M.U."/>
            <person name="Montooth K."/>
            <person name="Mount S.M."/>
            <person name="Mu X."/>
            <person name="Myers E."/>
            <person name="Negre B."/>
            <person name="Newfeld S."/>
            <person name="Nielsen R."/>
            <person name="Noor M.A."/>
            <person name="O'Grady P."/>
            <person name="Pachter L."/>
            <person name="Papaceit M."/>
            <person name="Parisi M.J."/>
            <person name="Parisi M."/>
            <person name="Parts L."/>
            <person name="Pedersen J.S."/>
            <person name="Pesole G."/>
            <person name="Phillippy A.M."/>
            <person name="Ponting C.P."/>
            <person name="Pop M."/>
            <person name="Porcelli D."/>
            <person name="Powell J.R."/>
            <person name="Prohaska S."/>
            <person name="Pruitt K."/>
            <person name="Puig M."/>
            <person name="Quesneville H."/>
            <person name="Ram K.R."/>
            <person name="Rand D."/>
            <person name="Rasmussen M.D."/>
            <person name="Reed L.K."/>
            <person name="Reenan R."/>
            <person name="Reily A."/>
            <person name="Remington K.A."/>
            <person name="Rieger T.T."/>
            <person name="Ritchie M.G."/>
            <person name="Robin C."/>
            <person name="Rogers Y.H."/>
            <person name="Rohde C."/>
            <person name="Rozas J."/>
            <person name="Rubenfield M.J."/>
            <person name="Ruiz A."/>
            <person name="Russo S."/>
            <person name="Salzberg S.L."/>
            <person name="Sanchez-Gracia A."/>
            <person name="Saranga D.J."/>
            <person name="Sato H."/>
            <person name="Schaeffer S.W."/>
            <person name="Schatz M.C."/>
            <person name="Schlenke T."/>
            <person name="Schwartz R."/>
            <person name="Segarra C."/>
            <person name="Singh R.S."/>
            <person name="Sirot L."/>
            <person name="Sirota M."/>
            <person name="Sisneros N.B."/>
            <person name="Smith C.D."/>
            <person name="Smith T.F."/>
            <person name="Spieth J."/>
            <person name="Stage D.E."/>
            <person name="Stark A."/>
            <person name="Stephan W."/>
            <person name="Strausberg R.L."/>
            <person name="Strempel S."/>
            <person name="Sturgill D."/>
            <person name="Sutton G."/>
            <person name="Sutton G.G."/>
            <person name="Tao W."/>
            <person name="Teichmann S."/>
            <person name="Tobari Y.N."/>
            <person name="Tomimura Y."/>
            <person name="Tsolas J.M."/>
            <person name="Valente V.L."/>
            <person name="Venter E."/>
            <person name="Venter J.C."/>
            <person name="Vicario S."/>
            <person name="Vieira F.G."/>
            <person name="Vilella A.J."/>
            <person name="Villasante A."/>
            <person name="Walenz B."/>
            <person name="Wang J."/>
            <person name="Wasserman M."/>
            <person name="Watts T."/>
            <person name="Wilson D."/>
            <person name="Wilson R.K."/>
            <person name="Wing R.A."/>
            <person name="Wolfner M.F."/>
            <person name="Wong A."/>
            <person name="Wong G.K."/>
            <person name="Wu C.I."/>
            <person name="Wu G."/>
            <person name="Yamamoto D."/>
            <person name="Yang H.P."/>
            <person name="Yang S.P."/>
            <person name="Yorke J.A."/>
            <person name="Yoshida K."/>
            <person name="Zdobnov E."/>
            <person name="Zhang P."/>
            <person name="Zhang Y."/>
            <person name="Zimin A.V."/>
            <person name="Baldwin J."/>
            <person name="Abdouelleil A."/>
            <person name="Abdulkadir J."/>
            <person name="Abebe A."/>
            <person name="Abera B."/>
            <person name="Abreu J."/>
            <person name="Acer S.C."/>
            <person name="Aftuck L."/>
            <person name="Alexander A."/>
            <person name="An P."/>
            <person name="Anderson E."/>
            <person name="Anderson S."/>
            <person name="Arachi H."/>
            <person name="Azer M."/>
            <person name="Bachantsang P."/>
            <person name="Barry A."/>
            <person name="Bayul T."/>
            <person name="Berlin A."/>
            <person name="Bessette D."/>
            <person name="Bloom T."/>
            <person name="Blye J."/>
            <person name="Boguslavskiy L."/>
            <person name="Bonnet C."/>
            <person name="Boukhgalter B."/>
            <person name="Bourzgui I."/>
            <person name="Brown A."/>
            <person name="Cahill P."/>
            <person name="Channer S."/>
            <person name="Cheshatsang Y."/>
            <person name="Chuda L."/>
            <person name="Citroen M."/>
            <person name="Collymore A."/>
            <person name="Cooke P."/>
            <person name="Costello M."/>
            <person name="D'Aco K."/>
            <person name="Daza R."/>
            <person name="De Haan G."/>
            <person name="DeGray S."/>
            <person name="DeMaso C."/>
            <person name="Dhargay N."/>
            <person name="Dooley K."/>
            <person name="Dooley E."/>
            <person name="Doricent M."/>
            <person name="Dorje P."/>
            <person name="Dorjee K."/>
            <person name="Dupes A."/>
            <person name="Elong R."/>
            <person name="Falk J."/>
            <person name="Farina A."/>
            <person name="Faro S."/>
            <person name="Ferguson D."/>
            <person name="Fisher S."/>
            <person name="Foley C.D."/>
            <person name="Franke A."/>
            <person name="Friedrich D."/>
            <person name="Gadbois L."/>
            <person name="Gearin G."/>
            <person name="Gearin C.R."/>
            <person name="Giannoukos G."/>
            <person name="Goode T."/>
            <person name="Graham J."/>
            <person name="Grandbois E."/>
            <person name="Grewal S."/>
            <person name="Gyaltsen K."/>
            <person name="Hafez N."/>
            <person name="Hagos B."/>
            <person name="Hall J."/>
            <person name="Henson C."/>
            <person name="Hollinger A."/>
            <person name="Honan T."/>
            <person name="Huard M.D."/>
            <person name="Hughes L."/>
            <person name="Hurhula B."/>
            <person name="Husby M.E."/>
            <person name="Kamat A."/>
            <person name="Kanga B."/>
            <person name="Kashin S."/>
            <person name="Khazanovich D."/>
            <person name="Kisner P."/>
            <person name="Lance K."/>
            <person name="Lara M."/>
            <person name="Lee W."/>
            <person name="Lennon N."/>
            <person name="Letendre F."/>
            <person name="LeVine R."/>
            <person name="Lipovsky A."/>
            <person name="Liu X."/>
            <person name="Liu J."/>
            <person name="Liu S."/>
            <person name="Lokyitsang T."/>
            <person name="Lokyitsang Y."/>
            <person name="Lubonja R."/>
            <person name="Lui A."/>
            <person name="MacDonald P."/>
            <person name="Magnisalis V."/>
            <person name="Maru K."/>
            <person name="Matthews C."/>
            <person name="McCusker W."/>
            <person name="McDonough S."/>
            <person name="Mehta T."/>
            <person name="Meldrim J."/>
            <person name="Meneus L."/>
            <person name="Mihai O."/>
            <person name="Mihalev A."/>
            <person name="Mihova T."/>
            <person name="Mittelman R."/>
            <person name="Mlenga V."/>
            <person name="Montmayeur A."/>
            <person name="Mulrain L."/>
            <person name="Navidi A."/>
            <person name="Naylor J."/>
            <person name="Negash T."/>
            <person name="Nguyen T."/>
            <person name="Nguyen N."/>
            <person name="Nicol R."/>
            <person name="Norbu C."/>
            <person name="Norbu N."/>
            <person name="Novod N."/>
            <person name="O'Neill B."/>
            <person name="Osman S."/>
            <person name="Markiewicz E."/>
            <person name="Oyono O.L."/>
            <person name="Patti C."/>
            <person name="Phunkhang P."/>
            <person name="Pierre F."/>
            <person name="Priest M."/>
            <person name="Raghuraman S."/>
            <person name="Rege F."/>
            <person name="Reyes R."/>
            <person name="Rise C."/>
            <person name="Rogov P."/>
            <person name="Ross K."/>
            <person name="Ryan E."/>
            <person name="Settipalli S."/>
            <person name="Shea T."/>
            <person name="Sherpa N."/>
            <person name="Shi L."/>
            <person name="Shih D."/>
            <person name="Sparrow T."/>
            <person name="Spaulding J."/>
            <person name="Stalker J."/>
            <person name="Stange-Thomann N."/>
            <person name="Stavropoulos S."/>
            <person name="Stone C."/>
            <person name="Strader C."/>
            <person name="Tesfaye S."/>
            <person name="Thomson T."/>
            <person name="Thoulutsang Y."/>
            <person name="Thoulutsang D."/>
            <person name="Topham K."/>
            <person name="Topping I."/>
            <person name="Tsamla T."/>
            <person name="Vassiliev H."/>
            <person name="Vo A."/>
            <person name="Wangchuk T."/>
            <person name="Wangdi T."/>
            <person name="Weiand M."/>
            <person name="Wilkinson J."/>
            <person name="Wilson A."/>
            <person name="Yadav S."/>
            <person name="Young G."/>
            <person name="Yu Q."/>
            <person name="Zembek L."/>
            <person name="Zhong D."/>
            <person name="Zimmer A."/>
            <person name="Zwirko Z."/>
            <person name="Jaffe D.B."/>
            <person name="Alvarez P."/>
            <person name="Brockman W."/>
            <person name="Butler J."/>
            <person name="Chin C."/>
            <person name="Gnerre S."/>
            <person name="Grabherr M."/>
            <person name="Kleber M."/>
            <person name="Mauceli E."/>
            <person name="MacCallum I."/>
        </authorList>
    </citation>
    <scope>NUCLEOTIDE SEQUENCE [LARGE SCALE GENOMIC DNA]</scope>
    <source>
        <strain evidence="3">MSH-3 / Tucson 14011-0111.49</strain>
    </source>
</reference>
<dbReference type="STRING" id="7234.B4GIB3"/>
<dbReference type="OrthoDB" id="6162910at2759"/>
<organism evidence="3">
    <name type="scientific">Drosophila persimilis</name>
    <name type="common">Fruit fly</name>
    <dbReference type="NCBI Taxonomy" id="7234"/>
    <lineage>
        <taxon>Eukaryota</taxon>
        <taxon>Metazoa</taxon>
        <taxon>Ecdysozoa</taxon>
        <taxon>Arthropoda</taxon>
        <taxon>Hexapoda</taxon>
        <taxon>Insecta</taxon>
        <taxon>Pterygota</taxon>
        <taxon>Neoptera</taxon>
        <taxon>Endopterygota</taxon>
        <taxon>Diptera</taxon>
        <taxon>Brachycera</taxon>
        <taxon>Muscomorpha</taxon>
        <taxon>Ephydroidea</taxon>
        <taxon>Drosophilidae</taxon>
        <taxon>Drosophila</taxon>
        <taxon>Sophophora</taxon>
    </lineage>
</organism>
<dbReference type="EMBL" id="CH479183">
    <property type="protein sequence ID" value="EDW36233.1"/>
    <property type="molecule type" value="Genomic_DNA"/>
</dbReference>
<keyword evidence="1" id="KW-0812">Transmembrane</keyword>
<evidence type="ECO:0000256" key="1">
    <source>
        <dbReference type="SAM" id="Phobius"/>
    </source>
</evidence>
<dbReference type="OMA" id="CRSFFYF"/>
<proteinExistence type="predicted"/>
<sequence length="51" mass="5616">MSGKVKRPTLSASVPLCRSFFYFFPGGTIIWLCLCLCLVFCSVSAQDTYSA</sequence>
<keyword evidence="1" id="KW-0472">Membrane</keyword>
<feature type="transmembrane region" description="Helical" evidence="1">
    <location>
        <begin position="20"/>
        <end position="45"/>
    </location>
</feature>
<keyword evidence="1" id="KW-1133">Transmembrane helix</keyword>
<dbReference type="HOGENOM" id="CLU_3108611_0_0_1"/>